<organism evidence="1">
    <name type="scientific">marine sediment metagenome</name>
    <dbReference type="NCBI Taxonomy" id="412755"/>
    <lineage>
        <taxon>unclassified sequences</taxon>
        <taxon>metagenomes</taxon>
        <taxon>ecological metagenomes</taxon>
    </lineage>
</organism>
<proteinExistence type="predicted"/>
<gene>
    <name evidence="1" type="ORF">MGSAQ_002103</name>
</gene>
<dbReference type="AlphaFoldDB" id="A0A1B6NSE7"/>
<comment type="caution">
    <text evidence="1">The sequence shown here is derived from an EMBL/GenBank/DDBJ whole genome shotgun (WGS) entry which is preliminary data.</text>
</comment>
<dbReference type="SUPFAM" id="SSF53732">
    <property type="entry name" value="Aconitase iron-sulfur domain"/>
    <property type="match status" value="1"/>
</dbReference>
<protein>
    <submittedName>
        <fullName evidence="1">Uncharacterized protein</fullName>
    </submittedName>
</protein>
<reference evidence="1" key="1">
    <citation type="submission" date="2013-11" db="EMBL/GenBank/DDBJ databases">
        <title>Microbial diversity, functional groups and degradation webs in Northern and Southern Mediterranean and Red Sea marine crude oil polluted sites.</title>
        <authorList>
            <person name="Daffonchio D."/>
            <person name="Mapelli F."/>
            <person name="Ferrer M."/>
            <person name="Richter M."/>
            <person name="Cherif A."/>
            <person name="Malkawi H.I."/>
            <person name="Yakimov M.M."/>
            <person name="Abdel-Fattah Y.R."/>
            <person name="Blaghen M."/>
            <person name="Golyshin P.N."/>
            <person name="Kalogerakis N."/>
            <person name="Boon N."/>
            <person name="Magagnini M."/>
            <person name="Fava F."/>
        </authorList>
    </citation>
    <scope>NUCLEOTIDE SEQUENCE</scope>
</reference>
<sequence length="23" mass="2411">VSPAMAAAAAITGRFADVRDYQE</sequence>
<dbReference type="EMBL" id="AYSL01001173">
    <property type="protein sequence ID" value="KTF06400.1"/>
    <property type="molecule type" value="Genomic_DNA"/>
</dbReference>
<accession>A0A1B6NSE7</accession>
<feature type="non-terminal residue" evidence="1">
    <location>
        <position position="1"/>
    </location>
</feature>
<name>A0A1B6NSE7_9ZZZZ</name>
<evidence type="ECO:0000313" key="1">
    <source>
        <dbReference type="EMBL" id="KTF06400.1"/>
    </source>
</evidence>
<dbReference type="InterPro" id="IPR036008">
    <property type="entry name" value="Aconitase_4Fe-4S_dom"/>
</dbReference>